<dbReference type="InterPro" id="IPR005119">
    <property type="entry name" value="LysR_subst-bd"/>
</dbReference>
<dbReference type="CDD" id="cd08419">
    <property type="entry name" value="PBP2_CbbR_RubisCO_like"/>
    <property type="match status" value="1"/>
</dbReference>
<gene>
    <name evidence="6" type="ORF">MNBD_GAMMA13-87</name>
</gene>
<dbReference type="FunFam" id="1.10.10.10:FF:000001">
    <property type="entry name" value="LysR family transcriptional regulator"/>
    <property type="match status" value="1"/>
</dbReference>
<dbReference type="AlphaFoldDB" id="A0A3B0YQZ5"/>
<dbReference type="SUPFAM" id="SSF46785">
    <property type="entry name" value="Winged helix' DNA-binding domain"/>
    <property type="match status" value="1"/>
</dbReference>
<dbReference type="PANTHER" id="PTHR30126">
    <property type="entry name" value="HTH-TYPE TRANSCRIPTIONAL REGULATOR"/>
    <property type="match status" value="1"/>
</dbReference>
<evidence type="ECO:0000313" key="6">
    <source>
        <dbReference type="EMBL" id="VAW83288.1"/>
    </source>
</evidence>
<evidence type="ECO:0000256" key="4">
    <source>
        <dbReference type="ARBA" id="ARBA00023163"/>
    </source>
</evidence>
<dbReference type="Gene3D" id="1.10.10.10">
    <property type="entry name" value="Winged helix-like DNA-binding domain superfamily/Winged helix DNA-binding domain"/>
    <property type="match status" value="1"/>
</dbReference>
<organism evidence="6">
    <name type="scientific">hydrothermal vent metagenome</name>
    <dbReference type="NCBI Taxonomy" id="652676"/>
    <lineage>
        <taxon>unclassified sequences</taxon>
        <taxon>metagenomes</taxon>
        <taxon>ecological metagenomes</taxon>
    </lineage>
</organism>
<dbReference type="Gene3D" id="3.40.190.290">
    <property type="match status" value="1"/>
</dbReference>
<evidence type="ECO:0000256" key="3">
    <source>
        <dbReference type="ARBA" id="ARBA00023125"/>
    </source>
</evidence>
<reference evidence="6" key="1">
    <citation type="submission" date="2018-06" db="EMBL/GenBank/DDBJ databases">
        <authorList>
            <person name="Zhirakovskaya E."/>
        </authorList>
    </citation>
    <scope>NUCLEOTIDE SEQUENCE</scope>
</reference>
<evidence type="ECO:0000256" key="1">
    <source>
        <dbReference type="ARBA" id="ARBA00009437"/>
    </source>
</evidence>
<evidence type="ECO:0000259" key="5">
    <source>
        <dbReference type="PROSITE" id="PS50931"/>
    </source>
</evidence>
<protein>
    <submittedName>
        <fullName evidence="6">RuBisCO operon transcriptional regulator CbbR</fullName>
    </submittedName>
</protein>
<dbReference type="InterPro" id="IPR036390">
    <property type="entry name" value="WH_DNA-bd_sf"/>
</dbReference>
<sequence length="310" mass="34439">MHVTLRQLSLFASVARHLSYTRAAEELHLSQPAVSMQVKQLEENVGMSLLEQVGKKTYLTTAGKEMYSYSRAIADLLDEADGVIEALKGVRRGRLSVSVATTASHFTTRLLAAFAKQHPDITISLDITNRQMLQRQLENNEPDLVIMGQPPKGVDVEADIFMENPLVMIAPANHPLTKETAIPLNYFSAENFVVREPGSGTRGATQRFFDQHQVPFNTAIEMTSNEAIKQAVEAGLGLGIVSIHTIELELETRRLKILDVQDFPIQRDWYILQRKGKRLSPAAVAFKGFVLSEAARFIRLPGGQTNRNGC</sequence>
<dbReference type="PANTHER" id="PTHR30126:SF5">
    <property type="entry name" value="HTH-TYPE TRANSCRIPTIONAL ACTIVATOR CMPR"/>
    <property type="match status" value="1"/>
</dbReference>
<accession>A0A3B0YQZ5</accession>
<dbReference type="SUPFAM" id="SSF53850">
    <property type="entry name" value="Periplasmic binding protein-like II"/>
    <property type="match status" value="1"/>
</dbReference>
<dbReference type="InterPro" id="IPR000847">
    <property type="entry name" value="LysR_HTH_N"/>
</dbReference>
<feature type="domain" description="HTH lysR-type" evidence="5">
    <location>
        <begin position="3"/>
        <end position="60"/>
    </location>
</feature>
<dbReference type="InterPro" id="IPR036388">
    <property type="entry name" value="WH-like_DNA-bd_sf"/>
</dbReference>
<dbReference type="PROSITE" id="PS50931">
    <property type="entry name" value="HTH_LYSR"/>
    <property type="match status" value="1"/>
</dbReference>
<name>A0A3B0YQZ5_9ZZZZ</name>
<keyword evidence="2" id="KW-0805">Transcription regulation</keyword>
<keyword evidence="4" id="KW-0804">Transcription</keyword>
<dbReference type="Pfam" id="PF00126">
    <property type="entry name" value="HTH_1"/>
    <property type="match status" value="1"/>
</dbReference>
<keyword evidence="3" id="KW-0238">DNA-binding</keyword>
<dbReference type="GO" id="GO:0000976">
    <property type="term" value="F:transcription cis-regulatory region binding"/>
    <property type="evidence" value="ECO:0007669"/>
    <property type="project" value="TreeGrafter"/>
</dbReference>
<comment type="similarity">
    <text evidence="1">Belongs to the LysR transcriptional regulatory family.</text>
</comment>
<dbReference type="GO" id="GO:0003700">
    <property type="term" value="F:DNA-binding transcription factor activity"/>
    <property type="evidence" value="ECO:0007669"/>
    <property type="project" value="InterPro"/>
</dbReference>
<proteinExistence type="inferred from homology"/>
<evidence type="ECO:0000256" key="2">
    <source>
        <dbReference type="ARBA" id="ARBA00023015"/>
    </source>
</evidence>
<dbReference type="PRINTS" id="PR00039">
    <property type="entry name" value="HTHLYSR"/>
</dbReference>
<dbReference type="Pfam" id="PF03466">
    <property type="entry name" value="LysR_substrate"/>
    <property type="match status" value="1"/>
</dbReference>
<dbReference type="EMBL" id="UOFK01000359">
    <property type="protein sequence ID" value="VAW83288.1"/>
    <property type="molecule type" value="Genomic_DNA"/>
</dbReference>